<organism evidence="3 4">
    <name type="scientific">Natrialba magadii (strain ATCC 43099 / DSM 3394 / CCM 3739 / CIP 104546 / IAM 13178 / JCM 8861 / NBRC 102185 / NCIMB 2190 / MS3)</name>
    <name type="common">Natronobacterium magadii</name>
    <dbReference type="NCBI Taxonomy" id="547559"/>
    <lineage>
        <taxon>Archaea</taxon>
        <taxon>Methanobacteriati</taxon>
        <taxon>Methanobacteriota</taxon>
        <taxon>Stenosarchaea group</taxon>
        <taxon>Halobacteria</taxon>
        <taxon>Halobacteriales</taxon>
        <taxon>Natrialbaceae</taxon>
        <taxon>Natrialba</taxon>
    </lineage>
</organism>
<dbReference type="KEGG" id="nmg:Nmag_1591"/>
<dbReference type="EMBL" id="CP001932">
    <property type="protein sequence ID" value="ADD05167.1"/>
    <property type="molecule type" value="Genomic_DNA"/>
</dbReference>
<feature type="region of interest" description="Disordered" evidence="1">
    <location>
        <begin position="60"/>
        <end position="84"/>
    </location>
</feature>
<dbReference type="RefSeq" id="WP_012996544.1">
    <property type="nucleotide sequence ID" value="NC_013922.1"/>
</dbReference>
<accession>D3SUA9</accession>
<dbReference type="PaxDb" id="547559-Nmag_1591"/>
<reference evidence="3 4" key="2">
    <citation type="journal article" date="2012" name="BMC Genomics">
        <title>A comparative genomics perspective on the genetic content of the alkaliphilic haloarchaeon Natrialba magadii ATCC 43099T.</title>
        <authorList>
            <person name="Siddaramappa S."/>
            <person name="Challacombe J.F."/>
            <person name="Decastro R.E."/>
            <person name="Pfeiffer F."/>
            <person name="Sastre D.E."/>
            <person name="Gimenez M.I."/>
            <person name="Paggi R.A."/>
            <person name="Detter J.C."/>
            <person name="Davenport K.W."/>
            <person name="Goodwin L.A."/>
            <person name="Kyrpides N."/>
            <person name="Tapia R."/>
            <person name="Pitluck S."/>
            <person name="Lucas S."/>
            <person name="Woyke T."/>
            <person name="Maupin-Furlow J.A."/>
        </authorList>
    </citation>
    <scope>NUCLEOTIDE SEQUENCE [LARGE SCALE GENOMIC DNA]</scope>
    <source>
        <strain evidence="4">ATCC 43099 / DSM 3394 / CCM 3739 / CIP 104546 / IAM 13178 / JCM 8861 / NBRC 102185 / NCIMB 2190 / MS3</strain>
    </source>
</reference>
<dbReference type="AlphaFoldDB" id="D3SUA9"/>
<dbReference type="Proteomes" id="UP000001879">
    <property type="component" value="Chromosome"/>
</dbReference>
<protein>
    <submittedName>
        <fullName evidence="3">Uncharacterized protein</fullName>
    </submittedName>
</protein>
<keyword evidence="2" id="KW-0472">Membrane</keyword>
<evidence type="ECO:0000256" key="2">
    <source>
        <dbReference type="SAM" id="Phobius"/>
    </source>
</evidence>
<evidence type="ECO:0000313" key="3">
    <source>
        <dbReference type="EMBL" id="ADD05167.1"/>
    </source>
</evidence>
<dbReference type="eggNOG" id="ENOG502N5JR">
    <property type="taxonomic scope" value="Archaea"/>
</dbReference>
<name>D3SUA9_NATMM</name>
<keyword evidence="2" id="KW-1133">Transmembrane helix</keyword>
<feature type="transmembrane region" description="Helical" evidence="2">
    <location>
        <begin position="12"/>
        <end position="29"/>
    </location>
</feature>
<feature type="transmembrane region" description="Helical" evidence="2">
    <location>
        <begin position="36"/>
        <end position="56"/>
    </location>
</feature>
<dbReference type="GeneID" id="8824425"/>
<proteinExistence type="predicted"/>
<keyword evidence="4" id="KW-1185">Reference proteome</keyword>
<keyword evidence="2" id="KW-0812">Transmembrane</keyword>
<sequence length="84" mass="8863">MVRQVVTYEALFGIQLVGTIVLVVGLFLGGLTMTTIAGGVIIMAAIVGHVFAAVQFEPEELADEPDRERDPDPDSEPAGHGASR</sequence>
<dbReference type="HOGENOM" id="CLU_2519854_0_0_2"/>
<evidence type="ECO:0000313" key="4">
    <source>
        <dbReference type="Proteomes" id="UP000001879"/>
    </source>
</evidence>
<reference evidence="4" key="1">
    <citation type="submission" date="2010-02" db="EMBL/GenBank/DDBJ databases">
        <title>Complete sequence of chromosome of Natrialba magadii ATCC 43099.</title>
        <authorList>
            <consortium name="US DOE Joint Genome Institute"/>
            <person name="Lucas S."/>
            <person name="Copeland A."/>
            <person name="Lapidus A."/>
            <person name="Cheng J.-F."/>
            <person name="Bruce D."/>
            <person name="Goodwin L."/>
            <person name="Pitluck S."/>
            <person name="Davenport K."/>
            <person name="Saunders E."/>
            <person name="Detter J.C."/>
            <person name="Han C."/>
            <person name="Tapia R."/>
            <person name="Land M."/>
            <person name="Hauser L."/>
            <person name="Kyrpides N."/>
            <person name="Mikhailova N."/>
            <person name="De Castro R.E."/>
            <person name="Maupin-Furlow J.A."/>
            <person name="Woyke T."/>
        </authorList>
    </citation>
    <scope>NUCLEOTIDE SEQUENCE [LARGE SCALE GENOMIC DNA]</scope>
    <source>
        <strain evidence="4">ATCC 43099 / DSM 3394 / CCM 3739 / CIP 104546 / IAM 13178 / JCM 8861 / NBRC 102185 / NCIMB 2190 / MS3</strain>
    </source>
</reference>
<evidence type="ECO:0000256" key="1">
    <source>
        <dbReference type="SAM" id="MobiDB-lite"/>
    </source>
</evidence>
<gene>
    <name evidence="3" type="ordered locus">Nmag_1591</name>
</gene>